<keyword evidence="1" id="KW-1133">Transmembrane helix</keyword>
<comment type="caution">
    <text evidence="2">The sequence shown here is derived from an EMBL/GenBank/DDBJ whole genome shotgun (WGS) entry which is preliminary data.</text>
</comment>
<feature type="transmembrane region" description="Helical" evidence="1">
    <location>
        <begin position="6"/>
        <end position="24"/>
    </location>
</feature>
<keyword evidence="1" id="KW-0812">Transmembrane</keyword>
<accession>A0A1Y1Z6X9</accession>
<evidence type="ECO:0000256" key="1">
    <source>
        <dbReference type="SAM" id="Phobius"/>
    </source>
</evidence>
<keyword evidence="1" id="KW-0472">Membrane</keyword>
<dbReference type="OrthoDB" id="3525430at2759"/>
<dbReference type="Proteomes" id="UP000193144">
    <property type="component" value="Unassembled WGS sequence"/>
</dbReference>
<evidence type="ECO:0000313" key="2">
    <source>
        <dbReference type="EMBL" id="ORY06009.1"/>
    </source>
</evidence>
<dbReference type="AlphaFoldDB" id="A0A1Y1Z6X9"/>
<name>A0A1Y1Z6X9_9PLEO</name>
<sequence>MYFSLGISSVMTELILQTVGSVYLRSILNRAVSRRYYGLLWMSTVIPSFIYTILTFTAAGRVLLDTLGNMGRAISNFKFLVAAPGWFGPMR</sequence>
<proteinExistence type="predicted"/>
<dbReference type="EMBL" id="MCFA01000120">
    <property type="protein sequence ID" value="ORY06009.1"/>
    <property type="molecule type" value="Genomic_DNA"/>
</dbReference>
<feature type="transmembrane region" description="Helical" evidence="1">
    <location>
        <begin position="36"/>
        <end position="59"/>
    </location>
</feature>
<keyword evidence="3" id="KW-1185">Reference proteome</keyword>
<organism evidence="2 3">
    <name type="scientific">Clohesyomyces aquaticus</name>
    <dbReference type="NCBI Taxonomy" id="1231657"/>
    <lineage>
        <taxon>Eukaryota</taxon>
        <taxon>Fungi</taxon>
        <taxon>Dikarya</taxon>
        <taxon>Ascomycota</taxon>
        <taxon>Pezizomycotina</taxon>
        <taxon>Dothideomycetes</taxon>
        <taxon>Pleosporomycetidae</taxon>
        <taxon>Pleosporales</taxon>
        <taxon>Lindgomycetaceae</taxon>
        <taxon>Clohesyomyces</taxon>
    </lineage>
</organism>
<evidence type="ECO:0000313" key="3">
    <source>
        <dbReference type="Proteomes" id="UP000193144"/>
    </source>
</evidence>
<reference evidence="2 3" key="1">
    <citation type="submission" date="2016-07" db="EMBL/GenBank/DDBJ databases">
        <title>Pervasive Adenine N6-methylation of Active Genes in Fungi.</title>
        <authorList>
            <consortium name="DOE Joint Genome Institute"/>
            <person name="Mondo S.J."/>
            <person name="Dannebaum R.O."/>
            <person name="Kuo R.C."/>
            <person name="Labutti K."/>
            <person name="Haridas S."/>
            <person name="Kuo A."/>
            <person name="Salamov A."/>
            <person name="Ahrendt S.R."/>
            <person name="Lipzen A."/>
            <person name="Sullivan W."/>
            <person name="Andreopoulos W.B."/>
            <person name="Clum A."/>
            <person name="Lindquist E."/>
            <person name="Daum C."/>
            <person name="Ramamoorthy G.K."/>
            <person name="Gryganskyi A."/>
            <person name="Culley D."/>
            <person name="Magnuson J.K."/>
            <person name="James T.Y."/>
            <person name="O'Malley M.A."/>
            <person name="Stajich J.E."/>
            <person name="Spatafora J.W."/>
            <person name="Visel A."/>
            <person name="Grigoriev I.V."/>
        </authorList>
    </citation>
    <scope>NUCLEOTIDE SEQUENCE [LARGE SCALE GENOMIC DNA]</scope>
    <source>
        <strain evidence="2 3">CBS 115471</strain>
    </source>
</reference>
<protein>
    <submittedName>
        <fullName evidence="2">Uncharacterized protein</fullName>
    </submittedName>
</protein>
<gene>
    <name evidence="2" type="ORF">BCR34DRAFT_571608</name>
</gene>